<evidence type="ECO:0000256" key="1">
    <source>
        <dbReference type="ARBA" id="ARBA00023015"/>
    </source>
</evidence>
<dbReference type="InterPro" id="IPR028082">
    <property type="entry name" value="Peripla_BP_I"/>
</dbReference>
<name>A0A4Q7M5T2_9MICO</name>
<evidence type="ECO:0000259" key="4">
    <source>
        <dbReference type="PROSITE" id="PS50932"/>
    </source>
</evidence>
<dbReference type="PANTHER" id="PTHR30146">
    <property type="entry name" value="LACI-RELATED TRANSCRIPTIONAL REPRESSOR"/>
    <property type="match status" value="1"/>
</dbReference>
<dbReference type="SUPFAM" id="SSF47413">
    <property type="entry name" value="lambda repressor-like DNA-binding domains"/>
    <property type="match status" value="1"/>
</dbReference>
<dbReference type="Pfam" id="PF13377">
    <property type="entry name" value="Peripla_BP_3"/>
    <property type="match status" value="1"/>
</dbReference>
<dbReference type="SMART" id="SM00354">
    <property type="entry name" value="HTH_LACI"/>
    <property type="match status" value="1"/>
</dbReference>
<dbReference type="CDD" id="cd01574">
    <property type="entry name" value="PBP1_LacI"/>
    <property type="match status" value="1"/>
</dbReference>
<dbReference type="Gene3D" id="1.10.260.40">
    <property type="entry name" value="lambda repressor-like DNA-binding domains"/>
    <property type="match status" value="1"/>
</dbReference>
<dbReference type="PROSITE" id="PS00356">
    <property type="entry name" value="HTH_LACI_1"/>
    <property type="match status" value="1"/>
</dbReference>
<proteinExistence type="predicted"/>
<dbReference type="InterPro" id="IPR010982">
    <property type="entry name" value="Lambda_DNA-bd_dom_sf"/>
</dbReference>
<dbReference type="InterPro" id="IPR000843">
    <property type="entry name" value="HTH_LacI"/>
</dbReference>
<organism evidence="5 6">
    <name type="scientific">Xylanimonas ulmi</name>
    <dbReference type="NCBI Taxonomy" id="228973"/>
    <lineage>
        <taxon>Bacteria</taxon>
        <taxon>Bacillati</taxon>
        <taxon>Actinomycetota</taxon>
        <taxon>Actinomycetes</taxon>
        <taxon>Micrococcales</taxon>
        <taxon>Promicromonosporaceae</taxon>
        <taxon>Xylanimonas</taxon>
    </lineage>
</organism>
<dbReference type="SUPFAM" id="SSF53822">
    <property type="entry name" value="Periplasmic binding protein-like I"/>
    <property type="match status" value="1"/>
</dbReference>
<keyword evidence="1" id="KW-0805">Transcription regulation</keyword>
<dbReference type="Gene3D" id="3.40.50.2300">
    <property type="match status" value="2"/>
</dbReference>
<evidence type="ECO:0000313" key="6">
    <source>
        <dbReference type="Proteomes" id="UP000293852"/>
    </source>
</evidence>
<gene>
    <name evidence="5" type="ORF">EV386_3371</name>
</gene>
<reference evidence="5 6" key="1">
    <citation type="submission" date="2019-02" db="EMBL/GenBank/DDBJ databases">
        <title>Sequencing the genomes of 1000 actinobacteria strains.</title>
        <authorList>
            <person name="Klenk H.-P."/>
        </authorList>
    </citation>
    <scope>NUCLEOTIDE SEQUENCE [LARGE SCALE GENOMIC DNA]</scope>
    <source>
        <strain evidence="5 6">DSM 16932</strain>
    </source>
</reference>
<comment type="caution">
    <text evidence="5">The sequence shown here is derived from an EMBL/GenBank/DDBJ whole genome shotgun (WGS) entry which is preliminary data.</text>
</comment>
<dbReference type="InterPro" id="IPR046335">
    <property type="entry name" value="LacI/GalR-like_sensor"/>
</dbReference>
<dbReference type="EMBL" id="SGWX01000001">
    <property type="protein sequence ID" value="RZS63014.1"/>
    <property type="molecule type" value="Genomic_DNA"/>
</dbReference>
<evidence type="ECO:0000256" key="3">
    <source>
        <dbReference type="ARBA" id="ARBA00023163"/>
    </source>
</evidence>
<dbReference type="OrthoDB" id="9785139at2"/>
<accession>A0A4Q7M5T2</accession>
<evidence type="ECO:0000313" key="5">
    <source>
        <dbReference type="EMBL" id="RZS63014.1"/>
    </source>
</evidence>
<dbReference type="Proteomes" id="UP000293852">
    <property type="component" value="Unassembled WGS sequence"/>
</dbReference>
<evidence type="ECO:0000256" key="2">
    <source>
        <dbReference type="ARBA" id="ARBA00023125"/>
    </source>
</evidence>
<feature type="domain" description="HTH lacI-type" evidence="4">
    <location>
        <begin position="7"/>
        <end position="61"/>
    </location>
</feature>
<dbReference type="RefSeq" id="WP_130416433.1">
    <property type="nucleotide sequence ID" value="NZ_SGWX01000001.1"/>
</dbReference>
<dbReference type="PROSITE" id="PS50932">
    <property type="entry name" value="HTH_LACI_2"/>
    <property type="match status" value="1"/>
</dbReference>
<dbReference type="PANTHER" id="PTHR30146:SF109">
    <property type="entry name" value="HTH-TYPE TRANSCRIPTIONAL REGULATOR GALS"/>
    <property type="match status" value="1"/>
</dbReference>
<dbReference type="AlphaFoldDB" id="A0A4Q7M5T2"/>
<dbReference type="Pfam" id="PF00356">
    <property type="entry name" value="LacI"/>
    <property type="match status" value="1"/>
</dbReference>
<keyword evidence="6" id="KW-1185">Reference proteome</keyword>
<keyword evidence="2" id="KW-0238">DNA-binding</keyword>
<dbReference type="GO" id="GO:0003700">
    <property type="term" value="F:DNA-binding transcription factor activity"/>
    <property type="evidence" value="ECO:0007669"/>
    <property type="project" value="TreeGrafter"/>
</dbReference>
<keyword evidence="3" id="KW-0804">Transcription</keyword>
<sequence length="346" mass="36874">MAASRPPAMSDVAALAGVSHQTVSRVLNDHPSVRPQTRERVQAAIRELGYRRNRAARALVTARSTTVGLLTSGSAHFGPASTVLAVEAALRRAGYFVSTSSLAGYDAASADDALDRLVDQGVDGVVAVAPLTDVALAVGEHTPPCPVVVVAARREIPETVREQYVYVDQHRGAQLATEHLIRLGHTHVVHLAGPTRWFDASERQASFLQTAADLGAEADVVEARGWSARRGYELGQTLAPRVRRPGGPTGFFAANDLVAMGLLRAFWEHGLRVPDDVSVVGFDDIEGSAYLVPSLTTVRQPFEAVGRAAVRALLDAWETPDDPGRSHTAAVIPPELVVRGSTAGRR</sequence>
<protein>
    <submittedName>
        <fullName evidence="5">LacI family transcriptional regulator</fullName>
    </submittedName>
</protein>
<dbReference type="GO" id="GO:0000976">
    <property type="term" value="F:transcription cis-regulatory region binding"/>
    <property type="evidence" value="ECO:0007669"/>
    <property type="project" value="TreeGrafter"/>
</dbReference>
<dbReference type="CDD" id="cd01392">
    <property type="entry name" value="HTH_LacI"/>
    <property type="match status" value="1"/>
</dbReference>